<keyword evidence="6" id="KW-1185">Reference proteome</keyword>
<comment type="caution">
    <text evidence="5">The sequence shown here is derived from an EMBL/GenBank/DDBJ whole genome shotgun (WGS) entry which is preliminary data.</text>
</comment>
<keyword evidence="3" id="KW-1133">Transmembrane helix</keyword>
<dbReference type="InterPro" id="IPR002225">
    <property type="entry name" value="3Beta_OHSteriod_DH/Estase"/>
</dbReference>
<protein>
    <recommendedName>
        <fullName evidence="4">3-beta hydroxysteroid dehydrogenase/isomerase domain-containing protein</fullName>
    </recommendedName>
</protein>
<dbReference type="InterPro" id="IPR036291">
    <property type="entry name" value="NAD(P)-bd_dom_sf"/>
</dbReference>
<evidence type="ECO:0000256" key="3">
    <source>
        <dbReference type="SAM" id="Phobius"/>
    </source>
</evidence>
<dbReference type="Pfam" id="PF01073">
    <property type="entry name" value="3Beta_HSD"/>
    <property type="match status" value="1"/>
</dbReference>
<evidence type="ECO:0000256" key="2">
    <source>
        <dbReference type="ARBA" id="ARBA00023002"/>
    </source>
</evidence>
<comment type="similarity">
    <text evidence="1">Belongs to the 3-beta-HSD family.</text>
</comment>
<reference evidence="5 6" key="1">
    <citation type="submission" date="2015-09" db="EMBL/GenBank/DDBJ databases">
        <title>Draft genome of a European isolate of the apple canker pathogen Neonectria ditissima.</title>
        <authorList>
            <person name="Gomez-Cortecero A."/>
            <person name="Harrison R.J."/>
            <person name="Armitage A.D."/>
        </authorList>
    </citation>
    <scope>NUCLEOTIDE SEQUENCE [LARGE SCALE GENOMIC DNA]</scope>
    <source>
        <strain evidence="5 6">R09/05</strain>
    </source>
</reference>
<dbReference type="AlphaFoldDB" id="A0A0P7B6G2"/>
<proteinExistence type="inferred from homology"/>
<dbReference type="STRING" id="78410.A0A0P7B6G2"/>
<evidence type="ECO:0000259" key="4">
    <source>
        <dbReference type="Pfam" id="PF01073"/>
    </source>
</evidence>
<dbReference type="PANTHER" id="PTHR43245">
    <property type="entry name" value="BIFUNCTIONAL POLYMYXIN RESISTANCE PROTEIN ARNA"/>
    <property type="match status" value="1"/>
</dbReference>
<feature type="transmembrane region" description="Helical" evidence="3">
    <location>
        <begin position="286"/>
        <end position="308"/>
    </location>
</feature>
<evidence type="ECO:0000313" key="5">
    <source>
        <dbReference type="EMBL" id="KPM45321.1"/>
    </source>
</evidence>
<dbReference type="InterPro" id="IPR050177">
    <property type="entry name" value="Lipid_A_modif_metabolic_enz"/>
</dbReference>
<feature type="domain" description="3-beta hydroxysteroid dehydrogenase/isomerase" evidence="4">
    <location>
        <begin position="16"/>
        <end position="270"/>
    </location>
</feature>
<accession>A0A0P7B6G2</accession>
<dbReference type="Gene3D" id="3.40.50.720">
    <property type="entry name" value="NAD(P)-binding Rossmann-like Domain"/>
    <property type="match status" value="1"/>
</dbReference>
<dbReference type="PANTHER" id="PTHR43245:SF51">
    <property type="entry name" value="SHORT CHAIN DEHYDROGENASE_REDUCTASE FAMILY 42E, MEMBER 2"/>
    <property type="match status" value="1"/>
</dbReference>
<dbReference type="EMBL" id="LKCW01000008">
    <property type="protein sequence ID" value="KPM45321.1"/>
    <property type="molecule type" value="Genomic_DNA"/>
</dbReference>
<evidence type="ECO:0000313" key="6">
    <source>
        <dbReference type="Proteomes" id="UP000050424"/>
    </source>
</evidence>
<dbReference type="GO" id="GO:0016616">
    <property type="term" value="F:oxidoreductase activity, acting on the CH-OH group of donors, NAD or NADP as acceptor"/>
    <property type="evidence" value="ECO:0007669"/>
    <property type="project" value="InterPro"/>
</dbReference>
<keyword evidence="2" id="KW-0560">Oxidoreductase</keyword>
<keyword evidence="3" id="KW-0812">Transmembrane</keyword>
<sequence length="363" mass="40007">MAPRTRSSASLLDTVLVVGGCGFLGYHLVRQLLEDVECGAVYVLDRDIDRNRHEKAIYVRGNIADSEALHSLVAKIKPRVIFHSASPIASLPANRESEFVETNVKGTEVLLTIAAESDSIQALVYTSSVDAYDNPPHSDVTELHSLWSQSDKSNEYNRTKAIADRLVLAASGPQLRTVSLRLGHAYGERHVQGLVEVLDVCSGNQRLIQIGQGENMMEVVSASNSATAHILAAKALLDPGRAVGKVDGEGFNISDGCPVPFWHHIKVIWKVERGEKALEDITVIPAWVMVVVVNIVEWLLWVLTLNTVKSPTPLRRVSLEYCVYTHTYSIQKARERLLFKPVANHDAVLAQSAAWMLAYRKTG</sequence>
<evidence type="ECO:0000256" key="1">
    <source>
        <dbReference type="ARBA" id="ARBA00009219"/>
    </source>
</evidence>
<gene>
    <name evidence="5" type="ORF">AK830_g1180</name>
</gene>
<dbReference type="SUPFAM" id="SSF51735">
    <property type="entry name" value="NAD(P)-binding Rossmann-fold domains"/>
    <property type="match status" value="1"/>
</dbReference>
<keyword evidence="3" id="KW-0472">Membrane</keyword>
<name>A0A0P7B6G2_9HYPO</name>
<dbReference type="OrthoDB" id="10058185at2759"/>
<dbReference type="Proteomes" id="UP000050424">
    <property type="component" value="Unassembled WGS sequence"/>
</dbReference>
<dbReference type="GO" id="GO:0006694">
    <property type="term" value="P:steroid biosynthetic process"/>
    <property type="evidence" value="ECO:0007669"/>
    <property type="project" value="InterPro"/>
</dbReference>
<organism evidence="5 6">
    <name type="scientific">Neonectria ditissima</name>
    <dbReference type="NCBI Taxonomy" id="78410"/>
    <lineage>
        <taxon>Eukaryota</taxon>
        <taxon>Fungi</taxon>
        <taxon>Dikarya</taxon>
        <taxon>Ascomycota</taxon>
        <taxon>Pezizomycotina</taxon>
        <taxon>Sordariomycetes</taxon>
        <taxon>Hypocreomycetidae</taxon>
        <taxon>Hypocreales</taxon>
        <taxon>Nectriaceae</taxon>
        <taxon>Neonectria</taxon>
    </lineage>
</organism>